<accession>A0A6C1CCF6</accession>
<organism evidence="1 2">
    <name type="scientific">Streptomyces albus</name>
    <dbReference type="NCBI Taxonomy" id="1888"/>
    <lineage>
        <taxon>Bacteria</taxon>
        <taxon>Bacillati</taxon>
        <taxon>Actinomycetota</taxon>
        <taxon>Actinomycetes</taxon>
        <taxon>Kitasatosporales</taxon>
        <taxon>Streptomycetaceae</taxon>
        <taxon>Streptomyces</taxon>
    </lineage>
</organism>
<dbReference type="GO" id="GO:0006644">
    <property type="term" value="P:phospholipid metabolic process"/>
    <property type="evidence" value="ECO:0007669"/>
    <property type="project" value="InterPro"/>
</dbReference>
<gene>
    <name evidence="1" type="ORF">D8771_17505</name>
</gene>
<comment type="caution">
    <text evidence="1">The sequence shown here is derived from an EMBL/GenBank/DDBJ whole genome shotgun (WGS) entry which is preliminary data.</text>
</comment>
<protein>
    <submittedName>
        <fullName evidence="1">Uncharacterized protein</fullName>
    </submittedName>
</protein>
<reference evidence="1 2" key="1">
    <citation type="submission" date="2018-10" db="EMBL/GenBank/DDBJ databases">
        <title>Isolation of pseudouridimycin from Streptomyces albus DSM 40763.</title>
        <authorList>
            <person name="Rosenqvist P."/>
            <person name="Metsae-Ketelae M."/>
            <person name="Virta P."/>
        </authorList>
    </citation>
    <scope>NUCLEOTIDE SEQUENCE [LARGE SCALE GENOMIC DNA]</scope>
    <source>
        <strain evidence="1 2">DSM 40763</strain>
    </source>
</reference>
<dbReference type="GO" id="GO:0050482">
    <property type="term" value="P:arachidonate secretion"/>
    <property type="evidence" value="ECO:0007669"/>
    <property type="project" value="InterPro"/>
</dbReference>
<dbReference type="AlphaFoldDB" id="A0A6C1CCF6"/>
<dbReference type="Pfam" id="PF09056">
    <property type="entry name" value="Phospholip_A2_3"/>
    <property type="match status" value="1"/>
</dbReference>
<dbReference type="InterPro" id="IPR036444">
    <property type="entry name" value="PLipase_A2_dom_sf"/>
</dbReference>
<evidence type="ECO:0000313" key="1">
    <source>
        <dbReference type="EMBL" id="TGG82405.1"/>
    </source>
</evidence>
<dbReference type="EMBL" id="RCIY01000062">
    <property type="protein sequence ID" value="TGG82405.1"/>
    <property type="molecule type" value="Genomic_DNA"/>
</dbReference>
<proteinExistence type="predicted"/>
<dbReference type="Gene3D" id="1.20.90.10">
    <property type="entry name" value="Phospholipase A2 domain"/>
    <property type="match status" value="1"/>
</dbReference>
<sequence length="183" mass="19863">MRAAGTLAVLSVLGGGLAAPAHAAVAPGHAAVAPARAEVAPAHAVADERVPADVAAPADPALREKADRIMNLTYRQFASTPHIPPFNWTTDGCSVPGGSLPYRKVFRPACVQHDFGYRNYGARHELKLDPTRETKNWIDGRFRTEMRRICDDTYTGARKNRECRNAAEVYYLGVQLGGDASFF</sequence>
<evidence type="ECO:0000313" key="2">
    <source>
        <dbReference type="Proteomes" id="UP000298111"/>
    </source>
</evidence>
<dbReference type="InterPro" id="IPR015141">
    <property type="entry name" value="PLipase_A2_prok/fun"/>
</dbReference>
<dbReference type="Proteomes" id="UP000298111">
    <property type="component" value="Unassembled WGS sequence"/>
</dbReference>
<dbReference type="GO" id="GO:0004623">
    <property type="term" value="F:phospholipase A2 activity"/>
    <property type="evidence" value="ECO:0007669"/>
    <property type="project" value="InterPro"/>
</dbReference>
<dbReference type="SUPFAM" id="SSF48619">
    <property type="entry name" value="Phospholipase A2, PLA2"/>
    <property type="match status" value="1"/>
</dbReference>
<name>A0A6C1CCF6_9ACTN</name>